<evidence type="ECO:0000313" key="3">
    <source>
        <dbReference type="Proteomes" id="UP001168821"/>
    </source>
</evidence>
<evidence type="ECO:0000313" key="2">
    <source>
        <dbReference type="EMBL" id="KAJ3665549.1"/>
    </source>
</evidence>
<feature type="transmembrane region" description="Helical" evidence="1">
    <location>
        <begin position="52"/>
        <end position="78"/>
    </location>
</feature>
<dbReference type="Proteomes" id="UP001168821">
    <property type="component" value="Unassembled WGS sequence"/>
</dbReference>
<reference evidence="2" key="1">
    <citation type="journal article" date="2023" name="G3 (Bethesda)">
        <title>Whole genome assemblies of Zophobas morio and Tenebrio molitor.</title>
        <authorList>
            <person name="Kaur S."/>
            <person name="Stinson S.A."/>
            <person name="diCenzo G.C."/>
        </authorList>
    </citation>
    <scope>NUCLEOTIDE SEQUENCE</scope>
    <source>
        <strain evidence="2">QUZm001</strain>
    </source>
</reference>
<gene>
    <name evidence="2" type="ORF">Zmor_001040</name>
</gene>
<accession>A0AA38J7N9</accession>
<keyword evidence="1" id="KW-0472">Membrane</keyword>
<sequence>MVSGHGVCSTIIACTVQQHSVHRRINQLQDAALAFLNYPVCSRAGSGHRGSVLLLLPAYEIIFVIDFGLMGGATQILFCGRGWF</sequence>
<comment type="caution">
    <text evidence="2">The sequence shown here is derived from an EMBL/GenBank/DDBJ whole genome shotgun (WGS) entry which is preliminary data.</text>
</comment>
<dbReference type="AlphaFoldDB" id="A0AA38J7N9"/>
<keyword evidence="1" id="KW-1133">Transmembrane helix</keyword>
<proteinExistence type="predicted"/>
<organism evidence="2 3">
    <name type="scientific">Zophobas morio</name>
    <dbReference type="NCBI Taxonomy" id="2755281"/>
    <lineage>
        <taxon>Eukaryota</taxon>
        <taxon>Metazoa</taxon>
        <taxon>Ecdysozoa</taxon>
        <taxon>Arthropoda</taxon>
        <taxon>Hexapoda</taxon>
        <taxon>Insecta</taxon>
        <taxon>Pterygota</taxon>
        <taxon>Neoptera</taxon>
        <taxon>Endopterygota</taxon>
        <taxon>Coleoptera</taxon>
        <taxon>Polyphaga</taxon>
        <taxon>Cucujiformia</taxon>
        <taxon>Tenebrionidae</taxon>
        <taxon>Zophobas</taxon>
    </lineage>
</organism>
<dbReference type="EMBL" id="JALNTZ010000001">
    <property type="protein sequence ID" value="KAJ3665549.1"/>
    <property type="molecule type" value="Genomic_DNA"/>
</dbReference>
<keyword evidence="1" id="KW-0812">Transmembrane</keyword>
<keyword evidence="3" id="KW-1185">Reference proteome</keyword>
<name>A0AA38J7N9_9CUCU</name>
<protein>
    <submittedName>
        <fullName evidence="2">Uncharacterized protein</fullName>
    </submittedName>
</protein>
<evidence type="ECO:0000256" key="1">
    <source>
        <dbReference type="SAM" id="Phobius"/>
    </source>
</evidence>